<evidence type="ECO:0000259" key="4">
    <source>
        <dbReference type="Pfam" id="PF13579"/>
    </source>
</evidence>
<gene>
    <name evidence="5" type="ORF">FX983_05486</name>
</gene>
<evidence type="ECO:0000256" key="1">
    <source>
        <dbReference type="ARBA" id="ARBA00022676"/>
    </source>
</evidence>
<dbReference type="InterPro" id="IPR001296">
    <property type="entry name" value="Glyco_trans_1"/>
</dbReference>
<dbReference type="RefSeq" id="WP_163913151.1">
    <property type="nucleotide sequence ID" value="NZ_JAAAXX010000002.1"/>
</dbReference>
<comment type="caution">
    <text evidence="5">The sequence shown here is derived from an EMBL/GenBank/DDBJ whole genome shotgun (WGS) entry which is preliminary data.</text>
</comment>
<dbReference type="GO" id="GO:0004373">
    <property type="term" value="F:alpha-1,4-glucan glucosyltransferase (UDP-glucose donor) activity"/>
    <property type="evidence" value="ECO:0007669"/>
    <property type="project" value="UniProtKB-EC"/>
</dbReference>
<dbReference type="EMBL" id="JAAAXX010000002">
    <property type="protein sequence ID" value="KAF2391010.1"/>
    <property type="molecule type" value="Genomic_DNA"/>
</dbReference>
<evidence type="ECO:0000256" key="2">
    <source>
        <dbReference type="ARBA" id="ARBA00022679"/>
    </source>
</evidence>
<dbReference type="EC" id="2.4.1.11" evidence="5"/>
<feature type="domain" description="Glycosyltransferase subfamily 4-like N-terminal" evidence="4">
    <location>
        <begin position="17"/>
        <end position="146"/>
    </location>
</feature>
<dbReference type="Gene3D" id="3.40.50.2000">
    <property type="entry name" value="Glycogen Phosphorylase B"/>
    <property type="match status" value="2"/>
</dbReference>
<dbReference type="PROSITE" id="PS51257">
    <property type="entry name" value="PROKAR_LIPOPROTEIN"/>
    <property type="match status" value="1"/>
</dbReference>
<dbReference type="GO" id="GO:1901135">
    <property type="term" value="P:carbohydrate derivative metabolic process"/>
    <property type="evidence" value="ECO:0007669"/>
    <property type="project" value="UniProtKB-ARBA"/>
</dbReference>
<dbReference type="Proteomes" id="UP000475265">
    <property type="component" value="Unassembled WGS sequence"/>
</dbReference>
<evidence type="ECO:0000313" key="6">
    <source>
        <dbReference type="Proteomes" id="UP000475265"/>
    </source>
</evidence>
<sequence>MKVLLTVHQFFPDFSAGTEVLTLSVANALIACGHEVVIFTGYPASETLTDADRFDDYVYEGIRVYRFMHAYVPMGGQTSKIEIGFDNHLAADFFGRLLGEFKPDVVHFFHLNRLGSGLIDKAVAMGVPAFYTPTDFWSVCPTAQLLRCGGRACTGPSPDAGNCAIHFAANMLGDQVGKLITTVPDFFSDYLVRITRSPWVPGVSFVKELRALDGRLERNVNRLNLLHGIFAPNKMIEELLLRHGVRKDILVRSPYGINLDFAVVARDRKGSARPLRLGFIGTLASHKGCHVLLQALQNFSSGDISLNIYGKQTDFPEYAAKLQELTRGNAAVKFCGTFPNDEIFNVFGQLDALVVPSVWNENTPLVVYSAQAAGCPVVASNVPGIAEAITDGVNGLLFEPGSATALEGVLHRLLDSPGLLENLALNSKSPKSVSAYVDELLEAWQSAVG</sequence>
<organism evidence="5 6">
    <name type="scientific">Pseudomonas frederiksbergensis</name>
    <dbReference type="NCBI Taxonomy" id="104087"/>
    <lineage>
        <taxon>Bacteria</taxon>
        <taxon>Pseudomonadati</taxon>
        <taxon>Pseudomonadota</taxon>
        <taxon>Gammaproteobacteria</taxon>
        <taxon>Pseudomonadales</taxon>
        <taxon>Pseudomonadaceae</taxon>
        <taxon>Pseudomonas</taxon>
    </lineage>
</organism>
<evidence type="ECO:0000259" key="3">
    <source>
        <dbReference type="Pfam" id="PF00534"/>
    </source>
</evidence>
<protein>
    <submittedName>
        <fullName evidence="5">Glycogen synthase</fullName>
        <ecNumber evidence="5">2.4.1.11</ecNumber>
    </submittedName>
</protein>
<dbReference type="SUPFAM" id="SSF53756">
    <property type="entry name" value="UDP-Glycosyltransferase/glycogen phosphorylase"/>
    <property type="match status" value="1"/>
</dbReference>
<dbReference type="Pfam" id="PF13579">
    <property type="entry name" value="Glyco_trans_4_4"/>
    <property type="match status" value="1"/>
</dbReference>
<keyword evidence="1 5" id="KW-0328">Glycosyltransferase</keyword>
<dbReference type="InterPro" id="IPR028098">
    <property type="entry name" value="Glyco_trans_4-like_N"/>
</dbReference>
<dbReference type="Pfam" id="PF00534">
    <property type="entry name" value="Glycos_transf_1"/>
    <property type="match status" value="1"/>
</dbReference>
<accession>A0A6L5BRW2</accession>
<dbReference type="PANTHER" id="PTHR12526:SF510">
    <property type="entry name" value="D-INOSITOL 3-PHOSPHATE GLYCOSYLTRANSFERASE"/>
    <property type="match status" value="1"/>
</dbReference>
<feature type="domain" description="Glycosyl transferase family 1" evidence="3">
    <location>
        <begin position="276"/>
        <end position="428"/>
    </location>
</feature>
<evidence type="ECO:0000313" key="5">
    <source>
        <dbReference type="EMBL" id="KAF2391010.1"/>
    </source>
</evidence>
<name>A0A6L5BRW2_9PSED</name>
<dbReference type="PANTHER" id="PTHR12526">
    <property type="entry name" value="GLYCOSYLTRANSFERASE"/>
    <property type="match status" value="1"/>
</dbReference>
<proteinExistence type="predicted"/>
<keyword evidence="2 5" id="KW-0808">Transferase</keyword>
<dbReference type="AlphaFoldDB" id="A0A6L5BRW2"/>
<reference evidence="5 6" key="1">
    <citation type="submission" date="2019-12" db="EMBL/GenBank/DDBJ databases">
        <title>Endophytic bacteria associated with Panax ginseng seedlings.</title>
        <authorList>
            <person name="Park J.M."/>
            <person name="Shin R."/>
            <person name="Jo S.H."/>
        </authorList>
    </citation>
    <scope>NUCLEOTIDE SEQUENCE [LARGE SCALE GENOMIC DNA]</scope>
    <source>
        <strain evidence="5 6">PgKB32</strain>
    </source>
</reference>